<keyword evidence="2" id="KW-1185">Reference proteome</keyword>
<accession>A0A9X2IXJ9</accession>
<proteinExistence type="predicted"/>
<organism evidence="1 2">
    <name type="scientific">Nocardia pulmonis</name>
    <dbReference type="NCBI Taxonomy" id="2951408"/>
    <lineage>
        <taxon>Bacteria</taxon>
        <taxon>Bacillati</taxon>
        <taxon>Actinomycetota</taxon>
        <taxon>Actinomycetes</taxon>
        <taxon>Mycobacteriales</taxon>
        <taxon>Nocardiaceae</taxon>
        <taxon>Nocardia</taxon>
    </lineage>
</organism>
<gene>
    <name evidence="1" type="ORF">NDR86_14725</name>
</gene>
<dbReference type="EMBL" id="JAMRXG010000005">
    <property type="protein sequence ID" value="MCM6774729.1"/>
    <property type="molecule type" value="Genomic_DNA"/>
</dbReference>
<name>A0A9X2IXJ9_9NOCA</name>
<comment type="caution">
    <text evidence="1">The sequence shown here is derived from an EMBL/GenBank/DDBJ whole genome shotgun (WGS) entry which is preliminary data.</text>
</comment>
<sequence>MRAHELENAFRRHLQDSGRTLDSLDAAAAVGAMAAFYTRHRVTDVDLDNDGDMLLFQWGIDGDDHQEFHYDITRQVIIDNPRDTILQLSLTLHYPVTPPLHGIGDGSRWCSNPEETEAFLSFVAHHPATSCAGALAPHRVRLTFEQAG</sequence>
<dbReference type="Proteomes" id="UP001139157">
    <property type="component" value="Unassembled WGS sequence"/>
</dbReference>
<evidence type="ECO:0000313" key="2">
    <source>
        <dbReference type="Proteomes" id="UP001139157"/>
    </source>
</evidence>
<protein>
    <submittedName>
        <fullName evidence="1">Uncharacterized protein</fullName>
    </submittedName>
</protein>
<dbReference type="AlphaFoldDB" id="A0A9X2IXJ9"/>
<dbReference type="RefSeq" id="WP_251912586.1">
    <property type="nucleotide sequence ID" value="NZ_JAMRXG010000005.1"/>
</dbReference>
<reference evidence="1" key="1">
    <citation type="submission" date="2022-06" db="EMBL/GenBank/DDBJ databases">
        <title>Novel species in genus nocardia.</title>
        <authorList>
            <person name="Li F."/>
        </authorList>
    </citation>
    <scope>NUCLEOTIDE SEQUENCE</scope>
    <source>
        <strain evidence="1">CDC141</strain>
    </source>
</reference>
<evidence type="ECO:0000313" key="1">
    <source>
        <dbReference type="EMBL" id="MCM6774729.1"/>
    </source>
</evidence>